<gene>
    <name evidence="3" type="ORF">FZC80_12165</name>
</gene>
<dbReference type="Pfam" id="PF04892">
    <property type="entry name" value="VanZ"/>
    <property type="match status" value="1"/>
</dbReference>
<dbReference type="OrthoDB" id="2659829at2"/>
<dbReference type="EMBL" id="VTEW01000008">
    <property type="protein sequence ID" value="TYS78500.1"/>
    <property type="molecule type" value="Genomic_DNA"/>
</dbReference>
<keyword evidence="1" id="KW-0812">Transmembrane</keyword>
<dbReference type="NCBIfam" id="NF037970">
    <property type="entry name" value="vanZ_1"/>
    <property type="match status" value="1"/>
</dbReference>
<feature type="transmembrane region" description="Helical" evidence="1">
    <location>
        <begin position="12"/>
        <end position="38"/>
    </location>
</feature>
<keyword evidence="1" id="KW-0472">Membrane</keyword>
<evidence type="ECO:0000313" key="3">
    <source>
        <dbReference type="EMBL" id="TYS78500.1"/>
    </source>
</evidence>
<accession>A0A5D4TRM9</accession>
<name>A0A5D4TRM9_9BACI</name>
<evidence type="ECO:0000256" key="1">
    <source>
        <dbReference type="SAM" id="Phobius"/>
    </source>
</evidence>
<comment type="caution">
    <text evidence="3">The sequence shown here is derived from an EMBL/GenBank/DDBJ whole genome shotgun (WGS) entry which is preliminary data.</text>
</comment>
<dbReference type="AlphaFoldDB" id="A0A5D4TRM9"/>
<sequence>MIGKNDDREGFILRLLVVFLYLGLLFLMTCTASVTHLIHNLEIKFIMTEDPDFLSFFEYRFNYTERYYLVQKTGHFVSFFLLAAMLMVFFTSLRCVMTVSLTAALFTEFAQLFFSRTGCLVDVIYDLMGAGAFLILHFIWSVLDSNFSGRIFKTINRYVR</sequence>
<dbReference type="Proteomes" id="UP000325054">
    <property type="component" value="Unassembled WGS sequence"/>
</dbReference>
<feature type="transmembrane region" description="Helical" evidence="1">
    <location>
        <begin position="123"/>
        <end position="143"/>
    </location>
</feature>
<feature type="domain" description="VanZ-like" evidence="2">
    <location>
        <begin position="19"/>
        <end position="139"/>
    </location>
</feature>
<feature type="transmembrane region" description="Helical" evidence="1">
    <location>
        <begin position="76"/>
        <end position="103"/>
    </location>
</feature>
<evidence type="ECO:0000259" key="2">
    <source>
        <dbReference type="Pfam" id="PF04892"/>
    </source>
</evidence>
<keyword evidence="1" id="KW-1133">Transmembrane helix</keyword>
<reference evidence="3 4" key="1">
    <citation type="submission" date="2019-08" db="EMBL/GenBank/DDBJ databases">
        <title>Bacillus genomes from the desert of Cuatro Cienegas, Coahuila.</title>
        <authorList>
            <person name="Olmedo-Alvarez G."/>
        </authorList>
    </citation>
    <scope>NUCLEOTIDE SEQUENCE [LARGE SCALE GENOMIC DNA]</scope>
    <source>
        <strain evidence="3 4">CH451a_14T</strain>
    </source>
</reference>
<proteinExistence type="predicted"/>
<evidence type="ECO:0000313" key="4">
    <source>
        <dbReference type="Proteomes" id="UP000325054"/>
    </source>
</evidence>
<organism evidence="3 4">
    <name type="scientific">Rossellomorea aquimaris</name>
    <dbReference type="NCBI Taxonomy" id="189382"/>
    <lineage>
        <taxon>Bacteria</taxon>
        <taxon>Bacillati</taxon>
        <taxon>Bacillota</taxon>
        <taxon>Bacilli</taxon>
        <taxon>Bacillales</taxon>
        <taxon>Bacillaceae</taxon>
        <taxon>Rossellomorea</taxon>
    </lineage>
</organism>
<protein>
    <recommendedName>
        <fullName evidence="2">VanZ-like domain-containing protein</fullName>
    </recommendedName>
</protein>
<dbReference type="InterPro" id="IPR006976">
    <property type="entry name" value="VanZ-like"/>
</dbReference>